<proteinExistence type="predicted"/>
<dbReference type="Proteomes" id="UP001212841">
    <property type="component" value="Unassembled WGS sequence"/>
</dbReference>
<organism evidence="1 2">
    <name type="scientific">Rhizophlyctis rosea</name>
    <dbReference type="NCBI Taxonomy" id="64517"/>
    <lineage>
        <taxon>Eukaryota</taxon>
        <taxon>Fungi</taxon>
        <taxon>Fungi incertae sedis</taxon>
        <taxon>Chytridiomycota</taxon>
        <taxon>Chytridiomycota incertae sedis</taxon>
        <taxon>Chytridiomycetes</taxon>
        <taxon>Rhizophlyctidales</taxon>
        <taxon>Rhizophlyctidaceae</taxon>
        <taxon>Rhizophlyctis</taxon>
    </lineage>
</organism>
<dbReference type="GO" id="GO:0003735">
    <property type="term" value="F:structural constituent of ribosome"/>
    <property type="evidence" value="ECO:0007669"/>
    <property type="project" value="TreeGrafter"/>
</dbReference>
<dbReference type="InterPro" id="IPR016340">
    <property type="entry name" value="Ribosomal_mL60"/>
</dbReference>
<reference evidence="1" key="1">
    <citation type="submission" date="2020-05" db="EMBL/GenBank/DDBJ databases">
        <title>Phylogenomic resolution of chytrid fungi.</title>
        <authorList>
            <person name="Stajich J.E."/>
            <person name="Amses K."/>
            <person name="Simmons R."/>
            <person name="Seto K."/>
            <person name="Myers J."/>
            <person name="Bonds A."/>
            <person name="Quandt C.A."/>
            <person name="Barry K."/>
            <person name="Liu P."/>
            <person name="Grigoriev I."/>
            <person name="Longcore J.E."/>
            <person name="James T.Y."/>
        </authorList>
    </citation>
    <scope>NUCLEOTIDE SEQUENCE</scope>
    <source>
        <strain evidence="1">JEL0318</strain>
    </source>
</reference>
<dbReference type="GO" id="GO:0005762">
    <property type="term" value="C:mitochondrial large ribosomal subunit"/>
    <property type="evidence" value="ECO:0007669"/>
    <property type="project" value="TreeGrafter"/>
</dbReference>
<accession>A0AAD5SJW8</accession>
<protein>
    <submittedName>
        <fullName evidence="1">Uncharacterized protein</fullName>
    </submittedName>
</protein>
<dbReference type="PANTHER" id="PTHR28271:SF1">
    <property type="entry name" value="LARGE RIBOSOMAL SUBUNIT PROTEIN ML60"/>
    <property type="match status" value="1"/>
</dbReference>
<name>A0AAD5SJW8_9FUNG</name>
<comment type="caution">
    <text evidence="1">The sequence shown here is derived from an EMBL/GenBank/DDBJ whole genome shotgun (WGS) entry which is preliminary data.</text>
</comment>
<dbReference type="Pfam" id="PF09784">
    <property type="entry name" value="L31"/>
    <property type="match status" value="1"/>
</dbReference>
<sequence length="145" mass="16894">MFGAFRPTFAARGGLVDTRKFYLTTGQKLRLHQRLARIDDIVDVLVESGAKCRALEAARRMPKLHELSDLELYWVHSKRYKNRIKPISWVPKWTKVPHPREWKFKTVHDPTNHAAYIAKLPAPGTEIPELVKKKNPHLIPKDLRK</sequence>
<dbReference type="EMBL" id="JADGJD010000025">
    <property type="protein sequence ID" value="KAJ3056652.1"/>
    <property type="molecule type" value="Genomic_DNA"/>
</dbReference>
<dbReference type="AlphaFoldDB" id="A0AAD5SJW8"/>
<dbReference type="PANTHER" id="PTHR28271">
    <property type="entry name" value="54S RIBOSOMAL PROTEIN L31, MITOCHONDRIAL"/>
    <property type="match status" value="1"/>
</dbReference>
<evidence type="ECO:0000313" key="2">
    <source>
        <dbReference type="Proteomes" id="UP001212841"/>
    </source>
</evidence>
<gene>
    <name evidence="1" type="ORF">HK097_005328</name>
</gene>
<keyword evidence="2" id="KW-1185">Reference proteome</keyword>
<evidence type="ECO:0000313" key="1">
    <source>
        <dbReference type="EMBL" id="KAJ3056652.1"/>
    </source>
</evidence>